<dbReference type="PATRIC" id="fig|1303.81.peg.293"/>
<dbReference type="EMBL" id="LQZP01000064">
    <property type="protein sequence ID" value="KXT92885.1"/>
    <property type="molecule type" value="Genomic_DNA"/>
</dbReference>
<gene>
    <name evidence="1" type="ORF">SORDD21_00236</name>
</gene>
<reference evidence="1 2" key="1">
    <citation type="submission" date="2016-01" db="EMBL/GenBank/DDBJ databases">
        <title>Highly variable Streptococcus oralis are common among viridans streptococci isolated from primates.</title>
        <authorList>
            <person name="Denapaite D."/>
            <person name="Rieger M."/>
            <person name="Koendgen S."/>
            <person name="Brueckner R."/>
            <person name="Ochigava I."/>
            <person name="Kappeler P."/>
            <person name="Maetz-Rensing K."/>
            <person name="Leendertz F."/>
            <person name="Hakenbeck R."/>
        </authorList>
    </citation>
    <scope>NUCLEOTIDE SEQUENCE [LARGE SCALE GENOMIC DNA]</scope>
    <source>
        <strain evidence="1 2">DD21</strain>
    </source>
</reference>
<organism evidence="1 2">
    <name type="scientific">Streptococcus oralis</name>
    <dbReference type="NCBI Taxonomy" id="1303"/>
    <lineage>
        <taxon>Bacteria</taxon>
        <taxon>Bacillati</taxon>
        <taxon>Bacillota</taxon>
        <taxon>Bacilli</taxon>
        <taxon>Lactobacillales</taxon>
        <taxon>Streptococcaceae</taxon>
        <taxon>Streptococcus</taxon>
    </lineage>
</organism>
<protein>
    <submittedName>
        <fullName evidence="1">Uncharacterized protein</fullName>
    </submittedName>
</protein>
<evidence type="ECO:0000313" key="1">
    <source>
        <dbReference type="EMBL" id="KXT92885.1"/>
    </source>
</evidence>
<sequence>MQGLSRDRTELMRTLKKSPQRVPYPFYLTPCESLWTPLKG</sequence>
<comment type="caution">
    <text evidence="1">The sequence shown here is derived from an EMBL/GenBank/DDBJ whole genome shotgun (WGS) entry which is preliminary data.</text>
</comment>
<dbReference type="AlphaFoldDB" id="A0A139PRF5"/>
<dbReference type="Proteomes" id="UP000070053">
    <property type="component" value="Unassembled WGS sequence"/>
</dbReference>
<proteinExistence type="predicted"/>
<evidence type="ECO:0000313" key="2">
    <source>
        <dbReference type="Proteomes" id="UP000070053"/>
    </source>
</evidence>
<name>A0A139PRF5_STROR</name>
<accession>A0A139PRF5</accession>